<feature type="region of interest" description="Disordered" evidence="1">
    <location>
        <begin position="57"/>
        <end position="84"/>
    </location>
</feature>
<dbReference type="Proteomes" id="UP000324748">
    <property type="component" value="Unassembled WGS sequence"/>
</dbReference>
<protein>
    <submittedName>
        <fullName evidence="4">Uncharacterized protein</fullName>
    </submittedName>
</protein>
<evidence type="ECO:0000256" key="1">
    <source>
        <dbReference type="SAM" id="MobiDB-lite"/>
    </source>
</evidence>
<dbReference type="OrthoDB" id="2506484at2759"/>
<comment type="caution">
    <text evidence="4">The sequence shown here is derived from an EMBL/GenBank/DDBJ whole genome shotgun (WGS) entry which is preliminary data.</text>
</comment>
<dbReference type="EMBL" id="VDEP01000505">
    <property type="protein sequence ID" value="KAA1068386.1"/>
    <property type="molecule type" value="Genomic_DNA"/>
</dbReference>
<feature type="compositionally biased region" description="Low complexity" evidence="1">
    <location>
        <begin position="62"/>
        <end position="73"/>
    </location>
</feature>
<feature type="signal peptide" evidence="2">
    <location>
        <begin position="1"/>
        <end position="31"/>
    </location>
</feature>
<proteinExistence type="predicted"/>
<keyword evidence="5" id="KW-1185">Reference proteome</keyword>
<organism evidence="4 5">
    <name type="scientific">Puccinia graminis f. sp. tritici</name>
    <dbReference type="NCBI Taxonomy" id="56615"/>
    <lineage>
        <taxon>Eukaryota</taxon>
        <taxon>Fungi</taxon>
        <taxon>Dikarya</taxon>
        <taxon>Basidiomycota</taxon>
        <taxon>Pucciniomycotina</taxon>
        <taxon>Pucciniomycetes</taxon>
        <taxon>Pucciniales</taxon>
        <taxon>Pucciniaceae</taxon>
        <taxon>Puccinia</taxon>
    </lineage>
</organism>
<sequence>MESSRLRLFIHFSIAIFMQLQTVVLLRATLAGEIDVISVTGLSVLKFVPLLQHRSPFPSTPSPTMASPSKSSAFSGPTSRKPSHPMYVQGPFDIIEYGEHKILDGQNYGQFNYTTSLIWNHANGKQHAIAIDLSGYISRAALFEKDMVYCLAGRFVGGIQQPSEDAREPAMFFESAFDVCMGGSSSYIDKNERSLLANKVAVTGYGVVVDCQSVPGDNSNPDLRVVLRHTDYHTGLKKKVVFDTVVELLLGGIELERNGCFNGLPL</sequence>
<dbReference type="AlphaFoldDB" id="A0A5B0PTC6"/>
<dbReference type="EMBL" id="VSWC01000041">
    <property type="protein sequence ID" value="KAA1104551.1"/>
    <property type="molecule type" value="Genomic_DNA"/>
</dbReference>
<evidence type="ECO:0000256" key="2">
    <source>
        <dbReference type="SAM" id="SignalP"/>
    </source>
</evidence>
<reference evidence="5 6" key="1">
    <citation type="submission" date="2019-05" db="EMBL/GenBank/DDBJ databases">
        <title>Emergence of the Ug99 lineage of the wheat stem rust pathogen through somatic hybridization.</title>
        <authorList>
            <person name="Li F."/>
            <person name="Upadhyaya N.M."/>
            <person name="Sperschneider J."/>
            <person name="Matny O."/>
            <person name="Nguyen-Phuc H."/>
            <person name="Mago R."/>
            <person name="Raley C."/>
            <person name="Miller M.E."/>
            <person name="Silverstein K.A.T."/>
            <person name="Henningsen E."/>
            <person name="Hirsch C.D."/>
            <person name="Visser B."/>
            <person name="Pretorius Z.A."/>
            <person name="Steffenson B.J."/>
            <person name="Schwessinger B."/>
            <person name="Dodds P.N."/>
            <person name="Figueroa M."/>
        </authorList>
    </citation>
    <scope>NUCLEOTIDE SEQUENCE [LARGE SCALE GENOMIC DNA]</scope>
    <source>
        <strain evidence="4">21-0</strain>
        <strain evidence="3 6">Ug99</strain>
    </source>
</reference>
<gene>
    <name evidence="4" type="ORF">PGT21_026578</name>
    <name evidence="3" type="ORF">PGTUg99_013258</name>
</gene>
<keyword evidence="2" id="KW-0732">Signal</keyword>
<accession>A0A5B0PTC6</accession>
<evidence type="ECO:0000313" key="5">
    <source>
        <dbReference type="Proteomes" id="UP000324748"/>
    </source>
</evidence>
<feature type="chain" id="PRO_5036137795" evidence="2">
    <location>
        <begin position="32"/>
        <end position="266"/>
    </location>
</feature>
<name>A0A5B0PTC6_PUCGR</name>
<dbReference type="Proteomes" id="UP000325313">
    <property type="component" value="Unassembled WGS sequence"/>
</dbReference>
<evidence type="ECO:0000313" key="4">
    <source>
        <dbReference type="EMBL" id="KAA1104551.1"/>
    </source>
</evidence>
<evidence type="ECO:0000313" key="6">
    <source>
        <dbReference type="Proteomes" id="UP000325313"/>
    </source>
</evidence>
<evidence type="ECO:0000313" key="3">
    <source>
        <dbReference type="EMBL" id="KAA1068386.1"/>
    </source>
</evidence>